<dbReference type="SUPFAM" id="SSF53067">
    <property type="entry name" value="Actin-like ATPase domain"/>
    <property type="match status" value="1"/>
</dbReference>
<dbReference type="InterPro" id="IPR049874">
    <property type="entry name" value="ROK_cs"/>
</dbReference>
<keyword evidence="2" id="KW-1185">Reference proteome</keyword>
<gene>
    <name evidence="1" type="ORF">GCM10007874_24920</name>
</gene>
<dbReference type="Pfam" id="PF00480">
    <property type="entry name" value="ROK"/>
    <property type="match status" value="1"/>
</dbReference>
<reference evidence="2" key="1">
    <citation type="journal article" date="2019" name="Int. J. Syst. Evol. Microbiol.">
        <title>The Global Catalogue of Microorganisms (GCM) 10K type strain sequencing project: providing services to taxonomists for standard genome sequencing and annotation.</title>
        <authorList>
            <consortium name="The Broad Institute Genomics Platform"/>
            <consortium name="The Broad Institute Genome Sequencing Center for Infectious Disease"/>
            <person name="Wu L."/>
            <person name="Ma J."/>
        </authorList>
    </citation>
    <scope>NUCLEOTIDE SEQUENCE [LARGE SCALE GENOMIC DNA]</scope>
    <source>
        <strain evidence="2">NBRC 101365</strain>
    </source>
</reference>
<evidence type="ECO:0000313" key="2">
    <source>
        <dbReference type="Proteomes" id="UP001156882"/>
    </source>
</evidence>
<organism evidence="1 2">
    <name type="scientific">Labrys miyagiensis</name>
    <dbReference type="NCBI Taxonomy" id="346912"/>
    <lineage>
        <taxon>Bacteria</taxon>
        <taxon>Pseudomonadati</taxon>
        <taxon>Pseudomonadota</taxon>
        <taxon>Alphaproteobacteria</taxon>
        <taxon>Hyphomicrobiales</taxon>
        <taxon>Xanthobacteraceae</taxon>
        <taxon>Labrys</taxon>
    </lineage>
</organism>
<comment type="caution">
    <text evidence="1">The sequence shown here is derived from an EMBL/GenBank/DDBJ whole genome shotgun (WGS) entry which is preliminary data.</text>
</comment>
<sequence length="371" mass="39027">MESAGLSRVTIGQRLGELFEASIIREGDGTLSSGGRPKRQIELNNEAGLIAAADVGETHLHVGIADLAANVLADKTIAFDLTQSPESTLSEIAEAVDSLLASNGRRVRELIGMGLSLPAPVNFLEGTVVGPSVMAGWDDFDIRSFLSSRISVPVTVDNDVNILALAESACRKDRSAQIAFVKVGTGIGCGIIADNRLFRGASGAAGDIGHIQVSSNAVHLCRCGKLGCVEAYASGWALARDLRDNGFDAHTARDVVALARSNVPIAIQLVRQAGRVVGEVVADLVSILNPDHIIIGGMLSETGHHLLAGVKEMVYQRCLPLATRNLSITLAGHRPLAGVEGAALLVRSEAFSNESANATVNRIFDNLHPRI</sequence>
<dbReference type="Proteomes" id="UP001156882">
    <property type="component" value="Unassembled WGS sequence"/>
</dbReference>
<dbReference type="EMBL" id="BSPC01000023">
    <property type="protein sequence ID" value="GLS19475.1"/>
    <property type="molecule type" value="Genomic_DNA"/>
</dbReference>
<dbReference type="GO" id="GO:0016301">
    <property type="term" value="F:kinase activity"/>
    <property type="evidence" value="ECO:0007669"/>
    <property type="project" value="UniProtKB-KW"/>
</dbReference>
<name>A0ABQ6CH48_9HYPH</name>
<accession>A0ABQ6CH48</accession>
<evidence type="ECO:0000313" key="1">
    <source>
        <dbReference type="EMBL" id="GLS19475.1"/>
    </source>
</evidence>
<dbReference type="Gene3D" id="3.30.420.40">
    <property type="match status" value="2"/>
</dbReference>
<keyword evidence="1" id="KW-0808">Transferase</keyword>
<dbReference type="PANTHER" id="PTHR18964:SF173">
    <property type="entry name" value="GLUCOKINASE"/>
    <property type="match status" value="1"/>
</dbReference>
<proteinExistence type="predicted"/>
<dbReference type="PANTHER" id="PTHR18964">
    <property type="entry name" value="ROK (REPRESSOR, ORF, KINASE) FAMILY"/>
    <property type="match status" value="1"/>
</dbReference>
<dbReference type="InterPro" id="IPR000600">
    <property type="entry name" value="ROK"/>
</dbReference>
<dbReference type="InterPro" id="IPR043129">
    <property type="entry name" value="ATPase_NBD"/>
</dbReference>
<protein>
    <submittedName>
        <fullName evidence="1">Sugar kinase</fullName>
    </submittedName>
</protein>
<dbReference type="PROSITE" id="PS01125">
    <property type="entry name" value="ROK"/>
    <property type="match status" value="1"/>
</dbReference>
<dbReference type="RefSeq" id="WP_284312420.1">
    <property type="nucleotide sequence ID" value="NZ_BSPC01000023.1"/>
</dbReference>
<keyword evidence="1" id="KW-0418">Kinase</keyword>